<organism evidence="2 3">
    <name type="scientific">Xylaria bambusicola</name>
    <dbReference type="NCBI Taxonomy" id="326684"/>
    <lineage>
        <taxon>Eukaryota</taxon>
        <taxon>Fungi</taxon>
        <taxon>Dikarya</taxon>
        <taxon>Ascomycota</taxon>
        <taxon>Pezizomycotina</taxon>
        <taxon>Sordariomycetes</taxon>
        <taxon>Xylariomycetidae</taxon>
        <taxon>Xylariales</taxon>
        <taxon>Xylariaceae</taxon>
        <taxon>Xylaria</taxon>
    </lineage>
</organism>
<reference evidence="2 3" key="1">
    <citation type="submission" date="2023-10" db="EMBL/GenBank/DDBJ databases">
        <title>Draft genome sequence of Xylaria bambusicola isolate GMP-LS, the root and basal stem rot pathogen of sugarcane in Indonesia.</title>
        <authorList>
            <person name="Selvaraj P."/>
            <person name="Muralishankar V."/>
            <person name="Muruganantham S."/>
            <person name="Sp S."/>
            <person name="Haryani S."/>
            <person name="Lau K.J.X."/>
            <person name="Naqvi N.I."/>
        </authorList>
    </citation>
    <scope>NUCLEOTIDE SEQUENCE [LARGE SCALE GENOMIC DNA]</scope>
    <source>
        <strain evidence="2">GMP-LS</strain>
    </source>
</reference>
<accession>A0AAN7UV15</accession>
<protein>
    <submittedName>
        <fullName evidence="2">Uncharacterized protein</fullName>
    </submittedName>
</protein>
<keyword evidence="3" id="KW-1185">Reference proteome</keyword>
<evidence type="ECO:0000256" key="1">
    <source>
        <dbReference type="SAM" id="MobiDB-lite"/>
    </source>
</evidence>
<proteinExistence type="predicted"/>
<evidence type="ECO:0000313" key="2">
    <source>
        <dbReference type="EMBL" id="KAK5632561.1"/>
    </source>
</evidence>
<gene>
    <name evidence="2" type="ORF">RRF57_008275</name>
</gene>
<comment type="caution">
    <text evidence="2">The sequence shown here is derived from an EMBL/GenBank/DDBJ whole genome shotgun (WGS) entry which is preliminary data.</text>
</comment>
<name>A0AAN7UV15_9PEZI</name>
<dbReference type="Proteomes" id="UP001305414">
    <property type="component" value="Unassembled WGS sequence"/>
</dbReference>
<feature type="compositionally biased region" description="Polar residues" evidence="1">
    <location>
        <begin position="100"/>
        <end position="110"/>
    </location>
</feature>
<dbReference type="AlphaFoldDB" id="A0AAN7UV15"/>
<feature type="region of interest" description="Disordered" evidence="1">
    <location>
        <begin position="100"/>
        <end position="135"/>
    </location>
</feature>
<dbReference type="EMBL" id="JAWHQM010000025">
    <property type="protein sequence ID" value="KAK5632561.1"/>
    <property type="molecule type" value="Genomic_DNA"/>
</dbReference>
<sequence length="231" mass="25545">MSDAEEADNATAMAAAMGFSSFGAQQPNKRRKFNPNTDAFVAPGLSAISTANSAFHFHRHNEAGGHTTTTGSNTVPLGVRKKNVDEIDLDDDEVVEQLPSTGQMTQSTTAYDEEDPEPQYIDTSRPSAPVVFDSTGPLQSKIDAIVRSSKEIYTAPQLPSTVMASGRYSNRADHGGHQRNMNREDQSGTKWWEDYYDPTFIMNPWDELEKVRGLEPRGTWISWKDAKTAQV</sequence>
<evidence type="ECO:0000313" key="3">
    <source>
        <dbReference type="Proteomes" id="UP001305414"/>
    </source>
</evidence>